<accession>A0AAV7M8U8</accession>
<evidence type="ECO:0000313" key="3">
    <source>
        <dbReference type="Proteomes" id="UP001066276"/>
    </source>
</evidence>
<organism evidence="2 3">
    <name type="scientific">Pleurodeles waltl</name>
    <name type="common">Iberian ribbed newt</name>
    <dbReference type="NCBI Taxonomy" id="8319"/>
    <lineage>
        <taxon>Eukaryota</taxon>
        <taxon>Metazoa</taxon>
        <taxon>Chordata</taxon>
        <taxon>Craniata</taxon>
        <taxon>Vertebrata</taxon>
        <taxon>Euteleostomi</taxon>
        <taxon>Amphibia</taxon>
        <taxon>Batrachia</taxon>
        <taxon>Caudata</taxon>
        <taxon>Salamandroidea</taxon>
        <taxon>Salamandridae</taxon>
        <taxon>Pleurodelinae</taxon>
        <taxon>Pleurodeles</taxon>
    </lineage>
</organism>
<dbReference type="EMBL" id="JANPWB010000014">
    <property type="protein sequence ID" value="KAJ1099821.1"/>
    <property type="molecule type" value="Genomic_DNA"/>
</dbReference>
<sequence length="147" mass="14742">MLGSGRCAGGRPWILPGPRCGLGDCGGEHRAGLTGEEAGGPSPHLEPRAAAEVERTARVQRGTLPGSPCCERGTGAAGGGPRALGGLRPENDNCGEHGEAGAALSGTGAGPQMEWSAWPGRGTAEKDWRGGPCVGRGPSDTPIVRGR</sequence>
<proteinExistence type="predicted"/>
<evidence type="ECO:0000313" key="2">
    <source>
        <dbReference type="EMBL" id="KAJ1099821.1"/>
    </source>
</evidence>
<reference evidence="2" key="1">
    <citation type="journal article" date="2022" name="bioRxiv">
        <title>Sequencing and chromosome-scale assembly of the giantPleurodeles waltlgenome.</title>
        <authorList>
            <person name="Brown T."/>
            <person name="Elewa A."/>
            <person name="Iarovenko S."/>
            <person name="Subramanian E."/>
            <person name="Araus A.J."/>
            <person name="Petzold A."/>
            <person name="Susuki M."/>
            <person name="Suzuki K.-i.T."/>
            <person name="Hayashi T."/>
            <person name="Toyoda A."/>
            <person name="Oliveira C."/>
            <person name="Osipova E."/>
            <person name="Leigh N.D."/>
            <person name="Simon A."/>
            <person name="Yun M.H."/>
        </authorList>
    </citation>
    <scope>NUCLEOTIDE SEQUENCE</scope>
    <source>
        <strain evidence="2">20211129_DDA</strain>
        <tissue evidence="2">Liver</tissue>
    </source>
</reference>
<comment type="caution">
    <text evidence="2">The sequence shown here is derived from an EMBL/GenBank/DDBJ whole genome shotgun (WGS) entry which is preliminary data.</text>
</comment>
<dbReference type="AlphaFoldDB" id="A0AAV7M8U8"/>
<feature type="compositionally biased region" description="Basic and acidic residues" evidence="1">
    <location>
        <begin position="45"/>
        <end position="57"/>
    </location>
</feature>
<feature type="region of interest" description="Disordered" evidence="1">
    <location>
        <begin position="27"/>
        <end position="147"/>
    </location>
</feature>
<dbReference type="Proteomes" id="UP001066276">
    <property type="component" value="Chromosome 10"/>
</dbReference>
<name>A0AAV7M8U8_PLEWA</name>
<keyword evidence="3" id="KW-1185">Reference proteome</keyword>
<protein>
    <submittedName>
        <fullName evidence="2">Uncharacterized protein</fullName>
    </submittedName>
</protein>
<evidence type="ECO:0000256" key="1">
    <source>
        <dbReference type="SAM" id="MobiDB-lite"/>
    </source>
</evidence>
<gene>
    <name evidence="2" type="ORF">NDU88_004916</name>
</gene>
<feature type="compositionally biased region" description="Basic and acidic residues" evidence="1">
    <location>
        <begin position="89"/>
        <end position="99"/>
    </location>
</feature>